<evidence type="ECO:0000256" key="8">
    <source>
        <dbReference type="ARBA" id="ARBA00022741"/>
    </source>
</evidence>
<evidence type="ECO:0000256" key="3">
    <source>
        <dbReference type="ARBA" id="ARBA00022527"/>
    </source>
</evidence>
<feature type="compositionally biased region" description="Basic and acidic residues" evidence="21">
    <location>
        <begin position="709"/>
        <end position="719"/>
    </location>
</feature>
<evidence type="ECO:0000256" key="13">
    <source>
        <dbReference type="ARBA" id="ARBA00022989"/>
    </source>
</evidence>
<evidence type="ECO:0000256" key="1">
    <source>
        <dbReference type="ARBA" id="ARBA00004115"/>
    </source>
</evidence>
<dbReference type="PANTHER" id="PTHR11042:SF91">
    <property type="entry name" value="EUKARYOTIC TRANSLATION INITIATION FACTOR 2-ALPHA KINASE"/>
    <property type="match status" value="1"/>
</dbReference>
<evidence type="ECO:0000256" key="20">
    <source>
        <dbReference type="PROSITE-ProRule" id="PRU10141"/>
    </source>
</evidence>
<dbReference type="Proteomes" id="UP000494040">
    <property type="component" value="Unassembled WGS sequence"/>
</dbReference>
<organism evidence="24 25">
    <name type="scientific">Cimex lectularius</name>
    <name type="common">Bed bug</name>
    <name type="synonym">Acanthia lectularia</name>
    <dbReference type="NCBI Taxonomy" id="79782"/>
    <lineage>
        <taxon>Eukaryota</taxon>
        <taxon>Metazoa</taxon>
        <taxon>Ecdysozoa</taxon>
        <taxon>Arthropoda</taxon>
        <taxon>Hexapoda</taxon>
        <taxon>Insecta</taxon>
        <taxon>Pterygota</taxon>
        <taxon>Neoptera</taxon>
        <taxon>Paraneoptera</taxon>
        <taxon>Hemiptera</taxon>
        <taxon>Heteroptera</taxon>
        <taxon>Panheteroptera</taxon>
        <taxon>Cimicomorpha</taxon>
        <taxon>Cimicidae</taxon>
        <taxon>Cimex</taxon>
    </lineage>
</organism>
<dbReference type="EC" id="2.7.11.1" evidence="2"/>
<feature type="binding site" evidence="20">
    <location>
        <position position="547"/>
    </location>
    <ligand>
        <name>ATP</name>
        <dbReference type="ChEBI" id="CHEBI:30616"/>
    </ligand>
</feature>
<protein>
    <recommendedName>
        <fullName evidence="2">non-specific serine/threonine protein kinase</fullName>
        <ecNumber evidence="2">2.7.11.1</ecNumber>
    </recommendedName>
    <alternativeName>
        <fullName evidence="19">PRKR-like endoplasmic reticulum kinase</fullName>
    </alternativeName>
</protein>
<keyword evidence="14" id="KW-0346">Stress response</keyword>
<evidence type="ECO:0000256" key="21">
    <source>
        <dbReference type="SAM" id="MobiDB-lite"/>
    </source>
</evidence>
<evidence type="ECO:0000256" key="10">
    <source>
        <dbReference type="ARBA" id="ARBA00022824"/>
    </source>
</evidence>
<feature type="region of interest" description="Disordered" evidence="21">
    <location>
        <begin position="944"/>
        <end position="976"/>
    </location>
</feature>
<evidence type="ECO:0000256" key="11">
    <source>
        <dbReference type="ARBA" id="ARBA00022840"/>
    </source>
</evidence>
<keyword evidence="12" id="KW-0810">Translation regulation</keyword>
<dbReference type="InterPro" id="IPR015943">
    <property type="entry name" value="WD40/YVTN_repeat-like_dom_sf"/>
</dbReference>
<dbReference type="RefSeq" id="XP_014241196.1">
    <property type="nucleotide sequence ID" value="XM_014385710.2"/>
</dbReference>
<keyword evidence="17" id="KW-0834">Unfolded protein response</keyword>
<feature type="domain" description="Protein kinase" evidence="23">
    <location>
        <begin position="518"/>
        <end position="943"/>
    </location>
</feature>
<evidence type="ECO:0000256" key="9">
    <source>
        <dbReference type="ARBA" id="ARBA00022777"/>
    </source>
</evidence>
<keyword evidence="6" id="KW-0812">Transmembrane</keyword>
<dbReference type="Pfam" id="PF00069">
    <property type="entry name" value="Pkinase"/>
    <property type="match status" value="2"/>
</dbReference>
<keyword evidence="7 22" id="KW-0732">Signal</keyword>
<dbReference type="GO" id="GO:0005789">
    <property type="term" value="C:endoplasmic reticulum membrane"/>
    <property type="evidence" value="ECO:0007669"/>
    <property type="project" value="UniProtKB-SubCell"/>
</dbReference>
<dbReference type="FunFam" id="3.30.200.20:FF:000193">
    <property type="entry name" value="Eukaryotic translation initiation factor 2-alpha kinase 3"/>
    <property type="match status" value="1"/>
</dbReference>
<dbReference type="PROSITE" id="PS00108">
    <property type="entry name" value="PROTEIN_KINASE_ST"/>
    <property type="match status" value="1"/>
</dbReference>
<dbReference type="OMA" id="CMIEERE"/>
<evidence type="ECO:0000256" key="15">
    <source>
        <dbReference type="ARBA" id="ARBA00023136"/>
    </source>
</evidence>
<feature type="region of interest" description="Disordered" evidence="21">
    <location>
        <begin position="686"/>
        <end position="722"/>
    </location>
</feature>
<dbReference type="InterPro" id="IPR017441">
    <property type="entry name" value="Protein_kinase_ATP_BS"/>
</dbReference>
<feature type="signal peptide" evidence="22">
    <location>
        <begin position="1"/>
        <end position="17"/>
    </location>
</feature>
<keyword evidence="9" id="KW-0418">Kinase</keyword>
<dbReference type="Gene3D" id="3.30.200.20">
    <property type="entry name" value="Phosphorylase Kinase, domain 1"/>
    <property type="match status" value="1"/>
</dbReference>
<evidence type="ECO:0000256" key="16">
    <source>
        <dbReference type="ARBA" id="ARBA00023180"/>
    </source>
</evidence>
<dbReference type="InterPro" id="IPR000719">
    <property type="entry name" value="Prot_kinase_dom"/>
</dbReference>
<sequence length="976" mass="111514">MLRLYDVVLCFFLFVVAPSFQNENHELEKLPICSNQLSKELKKLVFVSTLDGRVSALNLEDGGSKEWSVPTGPGPMLSSSIHRLELTNNGQWVRMIPSLSGGLYKMDGKSIEAVPITADNLLKSSFRYSDDLIISGGIESRTYGIDAKTGNVMYECSMAKCDHPNGTNKPADVVLVQRQTQTVRAIEPKSGVERWNFSVGQHELKLSSSSNCHNSDKSESKTDDFFFKVIVPEGLICAMSKSKPGIVMWKHKFEFPVVNAWHISKGLVQKVDLFGGTQKPESKFYIPESPVLYVGMHNKQLYIQESVLLQNKILENINKLNQLMIGDENLPSIPWKPIYAGVLGIEGSTDPILQITDETSHASTTGLSVLYASEYVNGHGFFLYGPAYKKEDANNMLCNSEEKVNITLELDKNPDAEDAETFIEEDVYKETETETPVQVIIVSFWYWWKEVMLTSVLTAILVNIIIQRRFISFLFHVRQNVIRQESSGETQNTDVQSIGTTVVPNQIHEYVSRYLTDFEPVHCLGKGGFGIVFEAKNKIDDCHYAIKRIPLSNKEESHDRMKREVKALAKLDHQNIVRYFNSWVEDPPPNWQETQDREWAHKYNNSMNEIAVDLSSQLTPTSEHGPSLRKRNIIKSLWEKASSFYTSNVKIENSFIKVNKQRKVEYTTSGSSIVFERSKKDQSESVIFEEEEVKDSNNDCSEDVSNSRFNDESRYDNSYHKPNLKRPKTLDLHISGSTNSPMQSKGKKYLYIQMQLCRRDSLKDWLSANQQRDTNEVLRIFNQIVQAVEYVHFQGLIHRDLKPSNIFFSLDGQIKVGDFGLVTAMADEGEEFLSPVLGRKVSNEKHTARVGTQLYMSPEQVSGQQYDYKVDIYSLGVILFELLTNFTTEMERWKTLEQVRKLQFPSKFNDKFPHEYELLCLMLSENPKKRPTTIGVRAREPLKSLQSESSISDDWHFQLPQRHRDTSFSRSCSGQE</sequence>
<evidence type="ECO:0000256" key="19">
    <source>
        <dbReference type="ARBA" id="ARBA00041500"/>
    </source>
</evidence>
<evidence type="ECO:0000256" key="17">
    <source>
        <dbReference type="ARBA" id="ARBA00023230"/>
    </source>
</evidence>
<keyword evidence="4" id="KW-0597">Phosphoprotein</keyword>
<dbReference type="SUPFAM" id="SSF50998">
    <property type="entry name" value="Quinoprotein alcohol dehydrogenase-like"/>
    <property type="match status" value="1"/>
</dbReference>
<evidence type="ECO:0000313" key="24">
    <source>
        <dbReference type="EnsemblMetazoa" id="XP_014241196.1"/>
    </source>
</evidence>
<evidence type="ECO:0000256" key="7">
    <source>
        <dbReference type="ARBA" id="ARBA00022729"/>
    </source>
</evidence>
<dbReference type="Gene3D" id="1.10.510.10">
    <property type="entry name" value="Transferase(Phosphotransferase) domain 1"/>
    <property type="match status" value="1"/>
</dbReference>
<dbReference type="GO" id="GO:0006986">
    <property type="term" value="P:response to unfolded protein"/>
    <property type="evidence" value="ECO:0007669"/>
    <property type="project" value="UniProtKB-KW"/>
</dbReference>
<keyword evidence="3" id="KW-0723">Serine/threonine-protein kinase</keyword>
<keyword evidence="15" id="KW-0472">Membrane</keyword>
<evidence type="ECO:0000313" key="25">
    <source>
        <dbReference type="Proteomes" id="UP000494040"/>
    </source>
</evidence>
<dbReference type="InterPro" id="IPR008271">
    <property type="entry name" value="Ser/Thr_kinase_AS"/>
</dbReference>
<reference evidence="24" key="1">
    <citation type="submission" date="2022-01" db="UniProtKB">
        <authorList>
            <consortium name="EnsemblMetazoa"/>
        </authorList>
    </citation>
    <scope>IDENTIFICATION</scope>
</reference>
<dbReference type="KEGG" id="clec:106661942"/>
<dbReference type="InterPro" id="IPR011047">
    <property type="entry name" value="Quinoprotein_ADH-like_sf"/>
</dbReference>
<dbReference type="FunFam" id="1.10.510.10:FF:000251">
    <property type="entry name" value="eukaryotic translation initiation factor 2-alpha kinase 3"/>
    <property type="match status" value="1"/>
</dbReference>
<evidence type="ECO:0000256" key="5">
    <source>
        <dbReference type="ARBA" id="ARBA00022679"/>
    </source>
</evidence>
<evidence type="ECO:0000256" key="2">
    <source>
        <dbReference type="ARBA" id="ARBA00012513"/>
    </source>
</evidence>
<dbReference type="PROSITE" id="PS50011">
    <property type="entry name" value="PROTEIN_KINASE_DOM"/>
    <property type="match status" value="1"/>
</dbReference>
<dbReference type="GO" id="GO:0005634">
    <property type="term" value="C:nucleus"/>
    <property type="evidence" value="ECO:0007669"/>
    <property type="project" value="TreeGrafter"/>
</dbReference>
<keyword evidence="8 20" id="KW-0547">Nucleotide-binding</keyword>
<evidence type="ECO:0000256" key="6">
    <source>
        <dbReference type="ARBA" id="ARBA00022692"/>
    </source>
</evidence>
<dbReference type="PROSITE" id="PS00107">
    <property type="entry name" value="PROTEIN_KINASE_ATP"/>
    <property type="match status" value="1"/>
</dbReference>
<proteinExistence type="inferred from homology"/>
<dbReference type="SUPFAM" id="SSF56112">
    <property type="entry name" value="Protein kinase-like (PK-like)"/>
    <property type="match status" value="1"/>
</dbReference>
<keyword evidence="5" id="KW-0808">Transferase</keyword>
<keyword evidence="10" id="KW-0256">Endoplasmic reticulum</keyword>
<dbReference type="EnsemblMetazoa" id="XM_014385710.2">
    <property type="protein sequence ID" value="XP_014241196.1"/>
    <property type="gene ID" value="LOC106661942"/>
</dbReference>
<keyword evidence="25" id="KW-1185">Reference proteome</keyword>
<dbReference type="GO" id="GO:0005524">
    <property type="term" value="F:ATP binding"/>
    <property type="evidence" value="ECO:0007669"/>
    <property type="project" value="UniProtKB-UniRule"/>
</dbReference>
<evidence type="ECO:0000256" key="22">
    <source>
        <dbReference type="SAM" id="SignalP"/>
    </source>
</evidence>
<feature type="chain" id="PRO_5035245801" description="non-specific serine/threonine protein kinase" evidence="22">
    <location>
        <begin position="18"/>
        <end position="976"/>
    </location>
</feature>
<evidence type="ECO:0000256" key="12">
    <source>
        <dbReference type="ARBA" id="ARBA00022845"/>
    </source>
</evidence>
<comment type="subcellular location">
    <subcellularLocation>
        <location evidence="1">Endoplasmic reticulum membrane</location>
        <topology evidence="1">Single-pass type I membrane protein</topology>
    </subcellularLocation>
</comment>
<dbReference type="AlphaFoldDB" id="A0A8I6REX2"/>
<evidence type="ECO:0000256" key="4">
    <source>
        <dbReference type="ARBA" id="ARBA00022553"/>
    </source>
</evidence>
<dbReference type="CTD" id="40653"/>
<dbReference type="InterPro" id="IPR050339">
    <property type="entry name" value="CC_SR_Kinase"/>
</dbReference>
<dbReference type="OrthoDB" id="341578at2759"/>
<dbReference type="InterPro" id="IPR011009">
    <property type="entry name" value="Kinase-like_dom_sf"/>
</dbReference>
<dbReference type="SMART" id="SM00220">
    <property type="entry name" value="S_TKc"/>
    <property type="match status" value="1"/>
</dbReference>
<keyword evidence="13" id="KW-1133">Transmembrane helix</keyword>
<keyword evidence="16" id="KW-0325">Glycoprotein</keyword>
<dbReference type="GeneID" id="106661942"/>
<dbReference type="GO" id="GO:0004694">
    <property type="term" value="F:eukaryotic translation initiation factor 2alpha kinase activity"/>
    <property type="evidence" value="ECO:0007669"/>
    <property type="project" value="TreeGrafter"/>
</dbReference>
<keyword evidence="11 20" id="KW-0067">ATP-binding</keyword>
<evidence type="ECO:0000259" key="23">
    <source>
        <dbReference type="PROSITE" id="PS50011"/>
    </source>
</evidence>
<evidence type="ECO:0000256" key="14">
    <source>
        <dbReference type="ARBA" id="ARBA00023016"/>
    </source>
</evidence>
<dbReference type="Gene3D" id="2.130.10.10">
    <property type="entry name" value="YVTN repeat-like/Quinoprotein amine dehydrogenase"/>
    <property type="match status" value="1"/>
</dbReference>
<evidence type="ECO:0000256" key="18">
    <source>
        <dbReference type="ARBA" id="ARBA00037982"/>
    </source>
</evidence>
<accession>A0A8I6REX2</accession>
<dbReference type="PANTHER" id="PTHR11042">
    <property type="entry name" value="EUKARYOTIC TRANSLATION INITIATION FACTOR 2-ALPHA KINASE EIF2-ALPHA KINASE -RELATED"/>
    <property type="match status" value="1"/>
</dbReference>
<name>A0A8I6REX2_CIMLE</name>
<comment type="similarity">
    <text evidence="18">Belongs to the protein kinase superfamily. Ser/Thr protein kinase family. GCN2 subfamily.</text>
</comment>